<evidence type="ECO:0000313" key="2">
    <source>
        <dbReference type="Proteomes" id="UP000614601"/>
    </source>
</evidence>
<sequence length="448" mass="50397">MLEVIGTVDRDSGCYLAGETVHVKIVLTNQDRENNDILGWICLQMHCDRIFPKNNRNLEMNGIGKNDATSVRPSKEAIYSSNPDIVLCNWPVAKGATEVRERDIYVPLGFPPTFKGQFVRYNWYLQVAIQRVDKPIQTLFLPIRVLNSTVDNKVVAPVIKNPFLQTENDKSYPLVLAMAKIDEKTSVSRKNLIFDVKSEGHQFATVHVNSGPFKLGDIVQGLVEFPEHEAGKPHSVQLLVSLETVEECLYADTTEPFIVRNNYSQITTAFMKSCHFRVPIQLTNVPTFTEQSIKLSWRVHFEFTVTRDSLMVPNDRGETLAENIKVQALFLNCPIFVHSTNPLNVEGVFRVGSAPLRETADSVTTWGTRERAEKEHAKGRETTSGRNIRKVLSLVAAWGRFVRRVLYVWCVYCPLAVLGLTDGVSDVQMFLFGDVAKNILPAQPSSTA</sequence>
<comment type="caution">
    <text evidence="1">The sequence shown here is derived from an EMBL/GenBank/DDBJ whole genome shotgun (WGS) entry which is preliminary data.</text>
</comment>
<keyword evidence="2" id="KW-1185">Reference proteome</keyword>
<dbReference type="InterPro" id="IPR014848">
    <property type="entry name" value="Rgp1"/>
</dbReference>
<proteinExistence type="predicted"/>
<organism evidence="1 2">
    <name type="scientific">Bursaphelenchus okinawaensis</name>
    <dbReference type="NCBI Taxonomy" id="465554"/>
    <lineage>
        <taxon>Eukaryota</taxon>
        <taxon>Metazoa</taxon>
        <taxon>Ecdysozoa</taxon>
        <taxon>Nematoda</taxon>
        <taxon>Chromadorea</taxon>
        <taxon>Rhabditida</taxon>
        <taxon>Tylenchina</taxon>
        <taxon>Tylenchomorpha</taxon>
        <taxon>Aphelenchoidea</taxon>
        <taxon>Aphelenchoididae</taxon>
        <taxon>Bursaphelenchus</taxon>
    </lineage>
</organism>
<reference evidence="1" key="1">
    <citation type="submission" date="2020-09" db="EMBL/GenBank/DDBJ databases">
        <authorList>
            <person name="Kikuchi T."/>
        </authorList>
    </citation>
    <scope>NUCLEOTIDE SEQUENCE</scope>
    <source>
        <strain evidence="1">SH1</strain>
    </source>
</reference>
<gene>
    <name evidence="1" type="ORF">BOKJ2_LOCUS6112</name>
</gene>
<dbReference type="Proteomes" id="UP000783686">
    <property type="component" value="Unassembled WGS sequence"/>
</dbReference>
<dbReference type="AlphaFoldDB" id="A0A811KJK1"/>
<evidence type="ECO:0000313" key="1">
    <source>
        <dbReference type="EMBL" id="CAD5215476.1"/>
    </source>
</evidence>
<evidence type="ECO:0008006" key="3">
    <source>
        <dbReference type="Google" id="ProtNLM"/>
    </source>
</evidence>
<dbReference type="EMBL" id="CAJFCW020000003">
    <property type="protein sequence ID" value="CAG9104152.1"/>
    <property type="molecule type" value="Genomic_DNA"/>
</dbReference>
<dbReference type="OrthoDB" id="1918at2759"/>
<name>A0A811KJK1_9BILA</name>
<dbReference type="EMBL" id="CAJFDH010000003">
    <property type="protein sequence ID" value="CAD5215476.1"/>
    <property type="molecule type" value="Genomic_DNA"/>
</dbReference>
<protein>
    <recommendedName>
        <fullName evidence="3">Arrestin_C domain-containing protein</fullName>
    </recommendedName>
</protein>
<dbReference type="PANTHER" id="PTHR12507">
    <property type="entry name" value="REDUCED GROWTH PHENOTYPE 1 RGP1, YEAST -RELATED"/>
    <property type="match status" value="1"/>
</dbReference>
<accession>A0A811KJK1</accession>
<dbReference type="Proteomes" id="UP000614601">
    <property type="component" value="Unassembled WGS sequence"/>
</dbReference>